<gene>
    <name evidence="2" type="ORF">WJX73_009068</name>
</gene>
<evidence type="ECO:0000256" key="1">
    <source>
        <dbReference type="SAM" id="MobiDB-lite"/>
    </source>
</evidence>
<sequence length="169" mass="17840">MAHVTTLLRNTCVSGLQPSRGALTVARATSADGSQSTSHTPRRPVPHPQDLPEAEVQEAPAPLATSLAEALNRQREHAAEFSGRKPPLKPQLPAHYGALPPRTFKSRSLGAATQVWYRKSGASGPITAEPRSTGLEALPVLPEPISVPDSVRQAKRDALAPKTLPGMGA</sequence>
<name>A0AAW1P5Z4_9CHLO</name>
<accession>A0AAW1P5Z4</accession>
<dbReference type="EMBL" id="JALJOQ010000055">
    <property type="protein sequence ID" value="KAK9803855.1"/>
    <property type="molecule type" value="Genomic_DNA"/>
</dbReference>
<keyword evidence="3" id="KW-1185">Reference proteome</keyword>
<evidence type="ECO:0000313" key="3">
    <source>
        <dbReference type="Proteomes" id="UP001465755"/>
    </source>
</evidence>
<comment type="caution">
    <text evidence="2">The sequence shown here is derived from an EMBL/GenBank/DDBJ whole genome shotgun (WGS) entry which is preliminary data.</text>
</comment>
<dbReference type="Proteomes" id="UP001465755">
    <property type="component" value="Unassembled WGS sequence"/>
</dbReference>
<feature type="region of interest" description="Disordered" evidence="1">
    <location>
        <begin position="26"/>
        <end position="50"/>
    </location>
</feature>
<reference evidence="2 3" key="1">
    <citation type="journal article" date="2024" name="Nat. Commun.">
        <title>Phylogenomics reveals the evolutionary origins of lichenization in chlorophyte algae.</title>
        <authorList>
            <person name="Puginier C."/>
            <person name="Libourel C."/>
            <person name="Otte J."/>
            <person name="Skaloud P."/>
            <person name="Haon M."/>
            <person name="Grisel S."/>
            <person name="Petersen M."/>
            <person name="Berrin J.G."/>
            <person name="Delaux P.M."/>
            <person name="Dal Grande F."/>
            <person name="Keller J."/>
        </authorList>
    </citation>
    <scope>NUCLEOTIDE SEQUENCE [LARGE SCALE GENOMIC DNA]</scope>
    <source>
        <strain evidence="2 3">SAG 2036</strain>
    </source>
</reference>
<feature type="compositionally biased region" description="Basic and acidic residues" evidence="1">
    <location>
        <begin position="73"/>
        <end position="83"/>
    </location>
</feature>
<evidence type="ECO:0000313" key="2">
    <source>
        <dbReference type="EMBL" id="KAK9803855.1"/>
    </source>
</evidence>
<proteinExistence type="predicted"/>
<organism evidence="2 3">
    <name type="scientific">Symbiochloris irregularis</name>
    <dbReference type="NCBI Taxonomy" id="706552"/>
    <lineage>
        <taxon>Eukaryota</taxon>
        <taxon>Viridiplantae</taxon>
        <taxon>Chlorophyta</taxon>
        <taxon>core chlorophytes</taxon>
        <taxon>Trebouxiophyceae</taxon>
        <taxon>Trebouxiales</taxon>
        <taxon>Trebouxiaceae</taxon>
        <taxon>Symbiochloris</taxon>
    </lineage>
</organism>
<protein>
    <submittedName>
        <fullName evidence="2">Uncharacterized protein</fullName>
    </submittedName>
</protein>
<dbReference type="AlphaFoldDB" id="A0AAW1P5Z4"/>
<feature type="region of interest" description="Disordered" evidence="1">
    <location>
        <begin position="73"/>
        <end position="99"/>
    </location>
</feature>